<name>Q58MV9_BPPRM</name>
<reference evidence="2 4" key="3">
    <citation type="journal article" date="2010" name="Environ. Microbiol.">
        <title>Genomic analysis of oceanic cyanobacterial myoviruses compared with T4-like myoviruses from diverse hosts and environments.</title>
        <authorList>
            <person name="Sullivan M.B."/>
            <person name="Huang K.H."/>
            <person name="Ignacio-Espinoza J.C."/>
            <person name="Berlin A.M."/>
            <person name="Kelly L."/>
            <person name="Weigele P.R."/>
            <person name="DeFrancesco A.S."/>
            <person name="Kern S.E."/>
            <person name="Thompson L.R."/>
            <person name="Young S."/>
            <person name="Yandava C."/>
            <person name="Fu R."/>
            <person name="Krastins B."/>
            <person name="Chase M."/>
            <person name="Sarracino D."/>
            <person name="Osburne M.S."/>
            <person name="Henn M.R."/>
            <person name="Chisholm S.W."/>
        </authorList>
    </citation>
    <scope>NUCLEOTIDE SEQUENCE [LARGE SCALE GENOMIC DNA]</scope>
</reference>
<keyword evidence="4" id="KW-1185">Reference proteome</keyword>
<organism evidence="2 4">
    <name type="scientific">Prochlorococcus phage P-SSM2</name>
    <dbReference type="NCBI Taxonomy" id="268746"/>
    <lineage>
        <taxon>Viruses</taxon>
        <taxon>Duplodnaviria</taxon>
        <taxon>Heunggongvirae</taxon>
        <taxon>Uroviricota</taxon>
        <taxon>Caudoviricetes</taxon>
        <taxon>Pantevenvirales</taxon>
        <taxon>Kyanoviridae</taxon>
        <taxon>Salacisavirus</taxon>
        <taxon>Salacisavirus pssm2</taxon>
    </lineage>
</organism>
<evidence type="ECO:0000313" key="5">
    <source>
        <dbReference type="Proteomes" id="UP000013923"/>
    </source>
</evidence>
<gene>
    <name evidence="3" type="ORF">PCMG_00045</name>
    <name evidence="2" type="ORF">PSSM2_045</name>
</gene>
<dbReference type="Proteomes" id="UP000013923">
    <property type="component" value="Genome"/>
</dbReference>
<accession>Q58MV9</accession>
<sequence length="91" mass="10368">MSGVPSDYRKFYPCPNSKKLSPDGGQPEGYVTKDGSWAAIPYHTNHKRLMVIHNGEHMYLAPNYEKAVAYIKKQIALEKKLKKKGSLEKFL</sequence>
<proteinExistence type="predicted"/>
<dbReference type="OrthoDB" id="41216at10239"/>
<reference evidence="2 4" key="1">
    <citation type="journal article" date="2005" name="PLoS Biol.">
        <title>Three Prochlorococcus cyanophage genomes: signature features and ecological interpretations.</title>
        <authorList>
            <person name="Sullivan M.B."/>
            <person name="Coleman M.L."/>
            <person name="Weigele P."/>
            <person name="Rohwer F."/>
            <person name="Chisholm S.W."/>
        </authorList>
    </citation>
    <scope>NUCLEOTIDE SEQUENCE</scope>
</reference>
<protein>
    <submittedName>
        <fullName evidence="2">Uncharacterized protein</fullName>
    </submittedName>
</protein>
<evidence type="ECO:0000256" key="1">
    <source>
        <dbReference type="SAM" id="MobiDB-lite"/>
    </source>
</evidence>
<organismHost>
    <name type="scientific">Prochlorococcus</name>
    <dbReference type="NCBI Taxonomy" id="1218"/>
</organismHost>
<evidence type="ECO:0000313" key="2">
    <source>
        <dbReference type="EMBL" id="AAX44423.1"/>
    </source>
</evidence>
<dbReference type="GeneID" id="3294179"/>
<evidence type="ECO:0000313" key="4">
    <source>
        <dbReference type="Proteomes" id="UP000000991"/>
    </source>
</evidence>
<reference evidence="3 5" key="2">
    <citation type="submission" date="2009-10" db="EMBL/GenBank/DDBJ databases">
        <title>The Genome Sequence of Prochlorococcus phage P-SSM2.</title>
        <authorList>
            <consortium name="The Broad Institute Genome Sequencing Platform"/>
            <person name="Henn M.R."/>
            <person name="Sullivan M.S."/>
            <person name="Osburne M.S."/>
            <person name="Levin J."/>
            <person name="Malboeuf C."/>
            <person name="Casali M."/>
            <person name="Russ C."/>
            <person name="Lennon N."/>
            <person name="Chapman S.B."/>
            <person name="Erlich R."/>
            <person name="Young S.K."/>
            <person name="Koehrsen M."/>
            <person name="Yandava C."/>
            <person name="Zeng Q."/>
            <person name="Alvarado L."/>
            <person name="Anderson S."/>
            <person name="Berlin A."/>
            <person name="Borenstein D."/>
            <person name="Chen Z."/>
            <person name="Engels R."/>
            <person name="Freedman E."/>
            <person name="Gellesch M."/>
            <person name="Goldberg J."/>
            <person name="Green L."/>
            <person name="Griggs A."/>
            <person name="Gujja S."/>
            <person name="Heilman E.R."/>
            <person name="Heiman D."/>
            <person name="Hepburn T."/>
            <person name="Howarth C."/>
            <person name="Jen D."/>
            <person name="Larson L."/>
            <person name="Lewis B."/>
            <person name="Mehta T."/>
            <person name="Park D."/>
            <person name="Pearson M."/>
            <person name="Richards J."/>
            <person name="Rizzolo K."/>
            <person name="Roberts A."/>
            <person name="Ryan E."/>
            <person name="Saif S."/>
            <person name="Shea T."/>
            <person name="Shenoy N."/>
            <person name="Sisk P."/>
            <person name="Stolte C."/>
            <person name="Sykes S."/>
            <person name="Walk T."/>
            <person name="White J."/>
            <person name="Yu Q."/>
            <person name="Coleman M.L."/>
            <person name="Huang K.H."/>
            <person name="Weigele P.R."/>
            <person name="DeFrancesco A.S."/>
            <person name="Kern S.E."/>
            <person name="Thompson L.R."/>
            <person name="Fu R."/>
            <person name="Hombeck B."/>
            <person name="Chisholm S.W."/>
            <person name="Haas B."/>
            <person name="Nusbaum C."/>
            <person name="Birren B."/>
        </authorList>
    </citation>
    <scope>NUCLEOTIDE SEQUENCE [LARGE SCALE GENOMIC DNA]</scope>
    <source>
        <strain evidence="3">P-SSM2</strain>
    </source>
</reference>
<dbReference type="Proteomes" id="UP000000991">
    <property type="component" value="Segment"/>
</dbReference>
<dbReference type="EMBL" id="GU071092">
    <property type="protein sequence ID" value="ACY75921.1"/>
    <property type="molecule type" value="Genomic_DNA"/>
</dbReference>
<dbReference type="RefSeq" id="YP_214277.1">
    <property type="nucleotide sequence ID" value="NC_006883.2"/>
</dbReference>
<dbReference type="EMBL" id="AY939844">
    <property type="protein sequence ID" value="AAX44423.1"/>
    <property type="molecule type" value="Genomic_DNA"/>
</dbReference>
<feature type="region of interest" description="Disordered" evidence="1">
    <location>
        <begin position="1"/>
        <end position="28"/>
    </location>
</feature>
<dbReference type="KEGG" id="vg:3294179"/>
<evidence type="ECO:0000313" key="3">
    <source>
        <dbReference type="EMBL" id="ACY75921.1"/>
    </source>
</evidence>